<evidence type="ECO:0000256" key="2">
    <source>
        <dbReference type="ARBA" id="ARBA00023180"/>
    </source>
</evidence>
<dbReference type="SUPFAM" id="SSF49299">
    <property type="entry name" value="PKD domain"/>
    <property type="match status" value="1"/>
</dbReference>
<dbReference type="Proteomes" id="UP000727407">
    <property type="component" value="Unassembled WGS sequence"/>
</dbReference>
<feature type="non-terminal residue" evidence="4">
    <location>
        <position position="121"/>
    </location>
</feature>
<feature type="non-terminal residue" evidence="4">
    <location>
        <position position="1"/>
    </location>
</feature>
<dbReference type="Gene3D" id="2.60.40.10">
    <property type="entry name" value="Immunoglobulins"/>
    <property type="match status" value="1"/>
</dbReference>
<dbReference type="GO" id="GO:0042470">
    <property type="term" value="C:melanosome"/>
    <property type="evidence" value="ECO:0007669"/>
    <property type="project" value="TreeGrafter"/>
</dbReference>
<keyword evidence="5" id="KW-1185">Reference proteome</keyword>
<evidence type="ECO:0000313" key="4">
    <source>
        <dbReference type="EMBL" id="KAF5897458.1"/>
    </source>
</evidence>
<dbReference type="GO" id="GO:0032438">
    <property type="term" value="P:melanosome organization"/>
    <property type="evidence" value="ECO:0007669"/>
    <property type="project" value="TreeGrafter"/>
</dbReference>
<protein>
    <submittedName>
        <fullName evidence="4">Melanocyte protein PMEL-like</fullName>
    </submittedName>
</protein>
<keyword evidence="2" id="KW-0325">Glycoprotein</keyword>
<dbReference type="InterPro" id="IPR045219">
    <property type="entry name" value="PKAT"/>
</dbReference>
<comment type="caution">
    <text evidence="4">The sequence shown here is derived from an EMBL/GenBank/DDBJ whole genome shotgun (WGS) entry which is preliminary data.</text>
</comment>
<gene>
    <name evidence="4" type="primary">pmelb</name>
    <name evidence="4" type="ORF">DAT39_012843</name>
</gene>
<feature type="domain" description="PKD" evidence="3">
    <location>
        <begin position="43"/>
        <end position="75"/>
    </location>
</feature>
<dbReference type="PANTHER" id="PTHR11861:SF12">
    <property type="entry name" value="MELANOCYTE PROTEIN PMEL 17 PRECURSOR"/>
    <property type="match status" value="1"/>
</dbReference>
<sequence length="121" mass="12978">QIPFAVTLTQVNDKDQGDQSFIQNHAIAFAIALHDPGSYLAHSDINFNWDFGDEGGTVISRELTVTHTYTKTGSFKPHVVVQAAVPNPSCSTPTNTPSLTEPTADAFISEEHAGPAQLISN</sequence>
<reference evidence="4" key="1">
    <citation type="submission" date="2020-07" db="EMBL/GenBank/DDBJ databases">
        <title>Clarias magur genome sequencing, assembly and annotation.</title>
        <authorList>
            <person name="Kushwaha B."/>
            <person name="Kumar R."/>
            <person name="Das P."/>
            <person name="Joshi C.G."/>
            <person name="Kumar D."/>
            <person name="Nagpure N.S."/>
            <person name="Pandey M."/>
            <person name="Agarwal S."/>
            <person name="Srivastava S."/>
            <person name="Singh M."/>
            <person name="Sahoo L."/>
            <person name="Jayasankar P."/>
            <person name="Meher P.K."/>
            <person name="Koringa P.G."/>
            <person name="Iquebal M.A."/>
            <person name="Das S.P."/>
            <person name="Bit A."/>
            <person name="Patnaik S."/>
            <person name="Patel N."/>
            <person name="Shah T.M."/>
            <person name="Hinsu A."/>
            <person name="Jena J.K."/>
        </authorList>
    </citation>
    <scope>NUCLEOTIDE SEQUENCE</scope>
    <source>
        <strain evidence="4">CIFAMagur01</strain>
        <tissue evidence="4">Testis</tissue>
    </source>
</reference>
<dbReference type="AlphaFoldDB" id="A0A8J4TZ27"/>
<dbReference type="PANTHER" id="PTHR11861">
    <property type="entry name" value="MELANOCYTE PROTEIN PMEL 17-RELATED"/>
    <property type="match status" value="1"/>
</dbReference>
<dbReference type="PROSITE" id="PS50093">
    <property type="entry name" value="PKD"/>
    <property type="match status" value="1"/>
</dbReference>
<dbReference type="Pfam" id="PF00801">
    <property type="entry name" value="PKD"/>
    <property type="match status" value="1"/>
</dbReference>
<evidence type="ECO:0000259" key="3">
    <source>
        <dbReference type="PROSITE" id="PS50093"/>
    </source>
</evidence>
<dbReference type="InterPro" id="IPR000601">
    <property type="entry name" value="PKD_dom"/>
</dbReference>
<dbReference type="EMBL" id="QNUK01000235">
    <property type="protein sequence ID" value="KAF5897458.1"/>
    <property type="molecule type" value="Genomic_DNA"/>
</dbReference>
<keyword evidence="1" id="KW-0732">Signal</keyword>
<accession>A0A8J4TZ27</accession>
<dbReference type="CDD" id="cd00146">
    <property type="entry name" value="PKD"/>
    <property type="match status" value="1"/>
</dbReference>
<dbReference type="SMART" id="SM00089">
    <property type="entry name" value="PKD"/>
    <property type="match status" value="1"/>
</dbReference>
<dbReference type="GO" id="GO:0005886">
    <property type="term" value="C:plasma membrane"/>
    <property type="evidence" value="ECO:0007669"/>
    <property type="project" value="TreeGrafter"/>
</dbReference>
<dbReference type="OrthoDB" id="9939762at2759"/>
<dbReference type="InterPro" id="IPR035986">
    <property type="entry name" value="PKD_dom_sf"/>
</dbReference>
<organism evidence="4 5">
    <name type="scientific">Clarias magur</name>
    <name type="common">Asian catfish</name>
    <name type="synonym">Macropteronotus magur</name>
    <dbReference type="NCBI Taxonomy" id="1594786"/>
    <lineage>
        <taxon>Eukaryota</taxon>
        <taxon>Metazoa</taxon>
        <taxon>Chordata</taxon>
        <taxon>Craniata</taxon>
        <taxon>Vertebrata</taxon>
        <taxon>Euteleostomi</taxon>
        <taxon>Actinopterygii</taxon>
        <taxon>Neopterygii</taxon>
        <taxon>Teleostei</taxon>
        <taxon>Ostariophysi</taxon>
        <taxon>Siluriformes</taxon>
        <taxon>Clariidae</taxon>
        <taxon>Clarias</taxon>
    </lineage>
</organism>
<name>A0A8J4TZ27_CLAMG</name>
<proteinExistence type="predicted"/>
<evidence type="ECO:0000313" key="5">
    <source>
        <dbReference type="Proteomes" id="UP000727407"/>
    </source>
</evidence>
<evidence type="ECO:0000256" key="1">
    <source>
        <dbReference type="ARBA" id="ARBA00022729"/>
    </source>
</evidence>
<dbReference type="InterPro" id="IPR013783">
    <property type="entry name" value="Ig-like_fold"/>
</dbReference>
<dbReference type="FunFam" id="2.60.40.10:FF:001512">
    <property type="entry name" value="Premelanosome protein a"/>
    <property type="match status" value="1"/>
</dbReference>
<dbReference type="InterPro" id="IPR022409">
    <property type="entry name" value="PKD/Chitinase_dom"/>
</dbReference>